<dbReference type="InterPro" id="IPR000914">
    <property type="entry name" value="SBP_5_dom"/>
</dbReference>
<name>A0A7C2UUQ2_9CREN</name>
<dbReference type="GO" id="GO:0043190">
    <property type="term" value="C:ATP-binding cassette (ABC) transporter complex"/>
    <property type="evidence" value="ECO:0007669"/>
    <property type="project" value="InterPro"/>
</dbReference>
<reference evidence="6" key="1">
    <citation type="journal article" date="2020" name="mSystems">
        <title>Genome- and Community-Level Interaction Insights into Carbon Utilization and Element Cycling Functions of Hydrothermarchaeota in Hydrothermal Sediment.</title>
        <authorList>
            <person name="Zhou Z."/>
            <person name="Liu Y."/>
            <person name="Xu W."/>
            <person name="Pan J."/>
            <person name="Luo Z.H."/>
            <person name="Li M."/>
        </authorList>
    </citation>
    <scope>NUCLEOTIDE SEQUENCE [LARGE SCALE GENOMIC DNA]</scope>
    <source>
        <strain evidence="6">SpSt-1259</strain>
    </source>
</reference>
<dbReference type="AlphaFoldDB" id="A0A7C2UUQ2"/>
<dbReference type="Pfam" id="PF00496">
    <property type="entry name" value="SBP_bac_5"/>
    <property type="match status" value="1"/>
</dbReference>
<dbReference type="PIRSF" id="PIRSF002741">
    <property type="entry name" value="MppA"/>
    <property type="match status" value="1"/>
</dbReference>
<comment type="caution">
    <text evidence="6">The sequence shown here is derived from an EMBL/GenBank/DDBJ whole genome shotgun (WGS) entry which is preliminary data.</text>
</comment>
<dbReference type="EMBL" id="DSFE01000082">
    <property type="protein sequence ID" value="HEU97943.1"/>
    <property type="molecule type" value="Genomic_DNA"/>
</dbReference>
<dbReference type="GO" id="GO:1904680">
    <property type="term" value="F:peptide transmembrane transporter activity"/>
    <property type="evidence" value="ECO:0007669"/>
    <property type="project" value="TreeGrafter"/>
</dbReference>
<dbReference type="Gene3D" id="3.90.76.10">
    <property type="entry name" value="Dipeptide-binding Protein, Domain 1"/>
    <property type="match status" value="1"/>
</dbReference>
<comment type="similarity">
    <text evidence="1">Belongs to the bacterial solute-binding protein 5 family.</text>
</comment>
<dbReference type="GO" id="GO:0042597">
    <property type="term" value="C:periplasmic space"/>
    <property type="evidence" value="ECO:0007669"/>
    <property type="project" value="UniProtKB-ARBA"/>
</dbReference>
<dbReference type="Gene3D" id="3.10.105.10">
    <property type="entry name" value="Dipeptide-binding Protein, Domain 3"/>
    <property type="match status" value="1"/>
</dbReference>
<dbReference type="Proteomes" id="UP000885664">
    <property type="component" value="Unassembled WGS sequence"/>
</dbReference>
<proteinExistence type="inferred from homology"/>
<dbReference type="PANTHER" id="PTHR30290:SF9">
    <property type="entry name" value="OLIGOPEPTIDE-BINDING PROTEIN APPA"/>
    <property type="match status" value="1"/>
</dbReference>
<feature type="non-terminal residue" evidence="6">
    <location>
        <position position="1"/>
    </location>
</feature>
<evidence type="ECO:0000256" key="4">
    <source>
        <dbReference type="SAM" id="MobiDB-lite"/>
    </source>
</evidence>
<evidence type="ECO:0000256" key="1">
    <source>
        <dbReference type="ARBA" id="ARBA00005695"/>
    </source>
</evidence>
<dbReference type="SUPFAM" id="SSF53850">
    <property type="entry name" value="Periplasmic binding protein-like II"/>
    <property type="match status" value="1"/>
</dbReference>
<evidence type="ECO:0000313" key="6">
    <source>
        <dbReference type="EMBL" id="HEU97943.1"/>
    </source>
</evidence>
<keyword evidence="2" id="KW-0813">Transport</keyword>
<dbReference type="GO" id="GO:0015833">
    <property type="term" value="P:peptide transport"/>
    <property type="evidence" value="ECO:0007669"/>
    <property type="project" value="TreeGrafter"/>
</dbReference>
<protein>
    <recommendedName>
        <fullName evidence="5">Solute-binding protein family 5 domain-containing protein</fullName>
    </recommendedName>
</protein>
<gene>
    <name evidence="6" type="ORF">ENO36_03710</name>
</gene>
<dbReference type="InterPro" id="IPR030678">
    <property type="entry name" value="Peptide/Ni-bd"/>
</dbReference>
<dbReference type="InterPro" id="IPR023765">
    <property type="entry name" value="SBP_5_CS"/>
</dbReference>
<dbReference type="InterPro" id="IPR039424">
    <property type="entry name" value="SBP_5"/>
</dbReference>
<dbReference type="Gene3D" id="3.40.190.10">
    <property type="entry name" value="Periplasmic binding protein-like II"/>
    <property type="match status" value="1"/>
</dbReference>
<dbReference type="PANTHER" id="PTHR30290">
    <property type="entry name" value="PERIPLASMIC BINDING COMPONENT OF ABC TRANSPORTER"/>
    <property type="match status" value="1"/>
</dbReference>
<dbReference type="PROSITE" id="PS01040">
    <property type="entry name" value="SBP_BACTERIAL_5"/>
    <property type="match status" value="1"/>
</dbReference>
<accession>A0A7C2UUQ2</accession>
<sequence length="532" mass="58746">SSTPPQTGTTAPTTTSTTVQTQTTSPTTTTTKTTTTTAQQTTTQLSSGKTLRVGIGVDADTLDPAGQTTTTISNIIRLIAEPLFLTAPNGTLVPVLADSYNVSSNGTVYTITLKKGIKFQDGEPFNAEAVKFTLNRILDPSVKVPSRGNFLLIDHVEVVDDYTVRIYLKKPFAPFIGVLASAYIVAPNATKQLGDKMATSPSGVGTGPYMFKEWVKGDHITLVANPNYWNGTPYFSQIIFKVVPDANTREAMLLSEDLDLIIQPPASDVATLSSRSDVKVVSIISTREMYVGINTQYGPLSDTRVRQALNYAIDKDSLIKYVLFGLGKPEDSILPPFVLGHMTVGPYQYDPQKAKQLLAQAGYPNGFPVTLITPNGRYLFDTQVAETIAQYLRDIGLQVNVRTYDWPTYVATILAPLNRTELQLFLLGWSPSVPDPYFYTYQLFHSSQFTPNGFNNFFYNNSEADRLLELGATTTDPQLRAQIYQNLTKIVWNDAPMIFLYYQAFVVAYRSTLSNVVLFPYEMVDFASIRMG</sequence>
<organism evidence="6">
    <name type="scientific">Fervidicoccus fontis</name>
    <dbReference type="NCBI Taxonomy" id="683846"/>
    <lineage>
        <taxon>Archaea</taxon>
        <taxon>Thermoproteota</taxon>
        <taxon>Thermoprotei</taxon>
        <taxon>Fervidicoccales</taxon>
        <taxon>Fervidicoccaceae</taxon>
        <taxon>Fervidicoccus</taxon>
    </lineage>
</organism>
<evidence type="ECO:0000259" key="5">
    <source>
        <dbReference type="Pfam" id="PF00496"/>
    </source>
</evidence>
<feature type="region of interest" description="Disordered" evidence="4">
    <location>
        <begin position="1"/>
        <end position="43"/>
    </location>
</feature>
<keyword evidence="3" id="KW-0732">Signal</keyword>
<evidence type="ECO:0000256" key="2">
    <source>
        <dbReference type="ARBA" id="ARBA00022448"/>
    </source>
</evidence>
<feature type="domain" description="Solute-binding protein family 5" evidence="5">
    <location>
        <begin position="91"/>
        <end position="449"/>
    </location>
</feature>
<evidence type="ECO:0000256" key="3">
    <source>
        <dbReference type="ARBA" id="ARBA00022729"/>
    </source>
</evidence>